<keyword evidence="4 7" id="KW-0067">ATP-binding</keyword>
<comment type="caution">
    <text evidence="7">The sequence shown here is derived from an EMBL/GenBank/DDBJ whole genome shotgun (WGS) entry which is preliminary data.</text>
</comment>
<keyword evidence="5" id="KW-0812">Transmembrane</keyword>
<dbReference type="EMBL" id="RKMH01000009">
    <property type="protein sequence ID" value="RPA59470.1"/>
    <property type="molecule type" value="Genomic_DNA"/>
</dbReference>
<dbReference type="CDD" id="cd03225">
    <property type="entry name" value="ABC_cobalt_CbiO_domain1"/>
    <property type="match status" value="2"/>
</dbReference>
<dbReference type="PROSITE" id="PS50893">
    <property type="entry name" value="ABC_TRANSPORTER_2"/>
    <property type="match status" value="2"/>
</dbReference>
<evidence type="ECO:0000313" key="7">
    <source>
        <dbReference type="EMBL" id="RPA59470.1"/>
    </source>
</evidence>
<evidence type="ECO:0000256" key="3">
    <source>
        <dbReference type="ARBA" id="ARBA00022741"/>
    </source>
</evidence>
<keyword evidence="2" id="KW-0813">Transport</keyword>
<protein>
    <submittedName>
        <fullName evidence="7">ABC transporter ATP-binding protein</fullName>
    </submittedName>
</protein>
<dbReference type="InterPro" id="IPR050095">
    <property type="entry name" value="ECF_ABC_transporter_ATP-bd"/>
</dbReference>
<dbReference type="Gene3D" id="3.40.50.300">
    <property type="entry name" value="P-loop containing nucleotide triphosphate hydrolases"/>
    <property type="match status" value="2"/>
</dbReference>
<dbReference type="GO" id="GO:0016887">
    <property type="term" value="F:ATP hydrolysis activity"/>
    <property type="evidence" value="ECO:0007669"/>
    <property type="project" value="InterPro"/>
</dbReference>
<evidence type="ECO:0000256" key="1">
    <source>
        <dbReference type="ARBA" id="ARBA00005417"/>
    </source>
</evidence>
<dbReference type="RefSeq" id="WP_123930696.1">
    <property type="nucleotide sequence ID" value="NZ_JBPSDP010000008.1"/>
</dbReference>
<dbReference type="GO" id="GO:0005524">
    <property type="term" value="F:ATP binding"/>
    <property type="evidence" value="ECO:0007669"/>
    <property type="project" value="UniProtKB-KW"/>
</dbReference>
<keyword evidence="8" id="KW-1185">Reference proteome</keyword>
<dbReference type="PROSITE" id="PS00211">
    <property type="entry name" value="ABC_TRANSPORTER_1"/>
    <property type="match status" value="2"/>
</dbReference>
<dbReference type="SUPFAM" id="SSF52540">
    <property type="entry name" value="P-loop containing nucleoside triphosphate hydrolases"/>
    <property type="match status" value="2"/>
</dbReference>
<organism evidence="7 8">
    <name type="scientific">Gordonia oryzae</name>
    <dbReference type="NCBI Taxonomy" id="2487349"/>
    <lineage>
        <taxon>Bacteria</taxon>
        <taxon>Bacillati</taxon>
        <taxon>Actinomycetota</taxon>
        <taxon>Actinomycetes</taxon>
        <taxon>Mycobacteriales</taxon>
        <taxon>Gordoniaceae</taxon>
        <taxon>Gordonia</taxon>
    </lineage>
</organism>
<evidence type="ECO:0000313" key="8">
    <source>
        <dbReference type="Proteomes" id="UP000267536"/>
    </source>
</evidence>
<feature type="domain" description="ABC transporter" evidence="6">
    <location>
        <begin position="485"/>
        <end position="716"/>
    </location>
</feature>
<keyword evidence="3" id="KW-0547">Nucleotide-binding</keyword>
<proteinExistence type="inferred from homology"/>
<evidence type="ECO:0000256" key="5">
    <source>
        <dbReference type="SAM" id="Phobius"/>
    </source>
</evidence>
<feature type="domain" description="ABC transporter" evidence="6">
    <location>
        <begin position="250"/>
        <end position="472"/>
    </location>
</feature>
<dbReference type="InterPro" id="IPR027417">
    <property type="entry name" value="P-loop_NTPase"/>
</dbReference>
<gene>
    <name evidence="7" type="ORF">EF294_13365</name>
</gene>
<comment type="similarity">
    <text evidence="1">Belongs to the ABC transporter superfamily.</text>
</comment>
<dbReference type="InterPro" id="IPR003439">
    <property type="entry name" value="ABC_transporter-like_ATP-bd"/>
</dbReference>
<evidence type="ECO:0000256" key="4">
    <source>
        <dbReference type="ARBA" id="ARBA00022840"/>
    </source>
</evidence>
<dbReference type="InterPro" id="IPR017871">
    <property type="entry name" value="ABC_transporter-like_CS"/>
</dbReference>
<dbReference type="AlphaFoldDB" id="A0A3N4GLE4"/>
<accession>A0A3N4GLE4</accession>
<feature type="transmembrane region" description="Helical" evidence="5">
    <location>
        <begin position="116"/>
        <end position="139"/>
    </location>
</feature>
<evidence type="ECO:0000259" key="6">
    <source>
        <dbReference type="PROSITE" id="PS50893"/>
    </source>
</evidence>
<reference evidence="7 8" key="1">
    <citation type="submission" date="2018-11" db="EMBL/GenBank/DDBJ databases">
        <title>Draft genome sequence of Gordonia sp. RS15-1S isolated from rice stems.</title>
        <authorList>
            <person name="Muangham S."/>
        </authorList>
    </citation>
    <scope>NUCLEOTIDE SEQUENCE [LARGE SCALE GENOMIC DNA]</scope>
    <source>
        <strain evidence="7 8">RS15-1S</strain>
    </source>
</reference>
<dbReference type="InterPro" id="IPR015856">
    <property type="entry name" value="ABC_transpr_CbiO/EcfA_su"/>
</dbReference>
<evidence type="ECO:0000256" key="2">
    <source>
        <dbReference type="ARBA" id="ARBA00022448"/>
    </source>
</evidence>
<name>A0A3N4GLE4_9ACTN</name>
<dbReference type="PANTHER" id="PTHR43553">
    <property type="entry name" value="HEAVY METAL TRANSPORTER"/>
    <property type="match status" value="1"/>
</dbReference>
<dbReference type="GO" id="GO:0042626">
    <property type="term" value="F:ATPase-coupled transmembrane transporter activity"/>
    <property type="evidence" value="ECO:0007669"/>
    <property type="project" value="TreeGrafter"/>
</dbReference>
<feature type="transmembrane region" description="Helical" evidence="5">
    <location>
        <begin position="186"/>
        <end position="209"/>
    </location>
</feature>
<keyword evidence="5" id="KW-0472">Membrane</keyword>
<dbReference type="GO" id="GO:0043190">
    <property type="term" value="C:ATP-binding cassette (ABC) transporter complex"/>
    <property type="evidence" value="ECO:0007669"/>
    <property type="project" value="TreeGrafter"/>
</dbReference>
<feature type="transmembrane region" description="Helical" evidence="5">
    <location>
        <begin position="28"/>
        <end position="51"/>
    </location>
</feature>
<dbReference type="OrthoDB" id="501320at2"/>
<dbReference type="SMART" id="SM00382">
    <property type="entry name" value="AAA"/>
    <property type="match status" value="2"/>
</dbReference>
<keyword evidence="5" id="KW-1133">Transmembrane helix</keyword>
<dbReference type="Pfam" id="PF00005">
    <property type="entry name" value="ABC_tran"/>
    <property type="match status" value="2"/>
</dbReference>
<dbReference type="InterPro" id="IPR003593">
    <property type="entry name" value="AAA+_ATPase"/>
</dbReference>
<dbReference type="Proteomes" id="UP000267536">
    <property type="component" value="Unassembled WGS sequence"/>
</dbReference>
<feature type="transmembrane region" description="Helical" evidence="5">
    <location>
        <begin position="71"/>
        <end position="104"/>
    </location>
</feature>
<sequence>MRRTTETPSAGKPSAPRGPLRPVEISSIAIFGGLAVAAVVIAAVIPLASAVRVLAPVPLALIAARTRPRATVAATVATTGVAFAMAGSGAALSVFGSAVLGGIIGELKRRGRGVPTMLAAGIIVAPVVAAVTVLILLILTPLRELVLAALSNSLEGAARWIGKIPSIGDGIAHGINSFRASIVDWWWLWILVSGALGTFLTIVVAWWILGAVIERLSDVPSEDTLDAGDAEVRGVIGTVGDDTVIAPLPMTLRNVEFSYESGARRILRGIDMSIEPGEFIAVVGANGSGKSTLAKILAGRHPSAGTLTRPGVAGLGRLGGTAMVLQRPETQMLGSRVADDVVWGLPADAVVDVEALLAEVGLAGLGERETSDLSGGQQQRLAIAGALARNPALLIADEVTSMVDPQGREEIMALLTALPRTRGVAVVLITHRASEAAAADRVVHIVDGRVVGESPTWFSAAGPGGEARPETVGETHAIGHRAPLLRLTNVGHTYLAGSPWEVRALSAVSLTIDRGDGLLIVGGNGSGKTTLAWIMAGLIEPSEGTCELADGDWAKVAGKVGEVGLAFQHARLQIQKQNVGEEIMAAGGEKVGTTEVAQALESVGLPRSIAAARTDSLSGGQMRRVVLAGLLARRPEVLVLDEPLAGLDPGARTEVIGVLAGLRRAGMTIVIISHDFASLGEVCDRRVHLVGGVLTEGGTDHVDDGRALDINPHEPEVTDAARPTLFRGKRSHE</sequence>